<gene>
    <name evidence="1" type="ORF">DFH08DRAFT_704109</name>
</gene>
<keyword evidence="2" id="KW-1185">Reference proteome</keyword>
<comment type="caution">
    <text evidence="1">The sequence shown here is derived from an EMBL/GenBank/DDBJ whole genome shotgun (WGS) entry which is preliminary data.</text>
</comment>
<dbReference type="EMBL" id="JARIHO010000025">
    <property type="protein sequence ID" value="KAJ7342542.1"/>
    <property type="molecule type" value="Genomic_DNA"/>
</dbReference>
<dbReference type="Pfam" id="PF13489">
    <property type="entry name" value="Methyltransf_23"/>
    <property type="match status" value="1"/>
</dbReference>
<dbReference type="SUPFAM" id="SSF53335">
    <property type="entry name" value="S-adenosyl-L-methionine-dependent methyltransferases"/>
    <property type="match status" value="1"/>
</dbReference>
<dbReference type="GO" id="GO:0008168">
    <property type="term" value="F:methyltransferase activity"/>
    <property type="evidence" value="ECO:0007669"/>
    <property type="project" value="UniProtKB-KW"/>
</dbReference>
<accession>A0AAD6ZVR6</accession>
<keyword evidence="1" id="KW-0489">Methyltransferase</keyword>
<dbReference type="Gene3D" id="3.40.50.150">
    <property type="entry name" value="Vaccinia Virus protein VP39"/>
    <property type="match status" value="1"/>
</dbReference>
<dbReference type="Proteomes" id="UP001218218">
    <property type="component" value="Unassembled WGS sequence"/>
</dbReference>
<dbReference type="GO" id="GO:0032259">
    <property type="term" value="P:methylation"/>
    <property type="evidence" value="ECO:0007669"/>
    <property type="project" value="UniProtKB-KW"/>
</dbReference>
<dbReference type="CDD" id="cd02440">
    <property type="entry name" value="AdoMet_MTases"/>
    <property type="match status" value="1"/>
</dbReference>
<evidence type="ECO:0000313" key="2">
    <source>
        <dbReference type="Proteomes" id="UP001218218"/>
    </source>
</evidence>
<protein>
    <submittedName>
        <fullName evidence="1">S-adenosyl-L-methionine-dependent methyltransferase</fullName>
    </submittedName>
</protein>
<name>A0AAD6ZVR6_9AGAR</name>
<keyword evidence="1" id="KW-0808">Transferase</keyword>
<dbReference type="InterPro" id="IPR029063">
    <property type="entry name" value="SAM-dependent_MTases_sf"/>
</dbReference>
<dbReference type="AlphaFoldDB" id="A0AAD6ZVR6"/>
<proteinExistence type="predicted"/>
<reference evidence="1" key="1">
    <citation type="submission" date="2023-03" db="EMBL/GenBank/DDBJ databases">
        <title>Massive genome expansion in bonnet fungi (Mycena s.s.) driven by repeated elements and novel gene families across ecological guilds.</title>
        <authorList>
            <consortium name="Lawrence Berkeley National Laboratory"/>
            <person name="Harder C.B."/>
            <person name="Miyauchi S."/>
            <person name="Viragh M."/>
            <person name="Kuo A."/>
            <person name="Thoen E."/>
            <person name="Andreopoulos B."/>
            <person name="Lu D."/>
            <person name="Skrede I."/>
            <person name="Drula E."/>
            <person name="Henrissat B."/>
            <person name="Morin E."/>
            <person name="Kohler A."/>
            <person name="Barry K."/>
            <person name="LaButti K."/>
            <person name="Morin E."/>
            <person name="Salamov A."/>
            <person name="Lipzen A."/>
            <person name="Mereny Z."/>
            <person name="Hegedus B."/>
            <person name="Baldrian P."/>
            <person name="Stursova M."/>
            <person name="Weitz H."/>
            <person name="Taylor A."/>
            <person name="Grigoriev I.V."/>
            <person name="Nagy L.G."/>
            <person name="Martin F."/>
            <person name="Kauserud H."/>
        </authorList>
    </citation>
    <scope>NUCLEOTIDE SEQUENCE</scope>
    <source>
        <strain evidence="1">CBHHK002</strain>
    </source>
</reference>
<feature type="non-terminal residue" evidence="1">
    <location>
        <position position="138"/>
    </location>
</feature>
<dbReference type="PANTHER" id="PTHR43591">
    <property type="entry name" value="METHYLTRANSFERASE"/>
    <property type="match status" value="1"/>
</dbReference>
<sequence>RLDNFHLAIRHYLNSEIAFRPQIYGTSPKRILELGCGSGAWALDAATTFPDAEVVAIDSSPTLKGMALPKNMHFQMLDVMQDLPFKQSSFDVADTVWQVTNAQDVPERAARLVKPGGWLVVEDLNLQRIIDTRGPVVS</sequence>
<evidence type="ECO:0000313" key="1">
    <source>
        <dbReference type="EMBL" id="KAJ7342542.1"/>
    </source>
</evidence>
<organism evidence="1 2">
    <name type="scientific">Mycena albidolilacea</name>
    <dbReference type="NCBI Taxonomy" id="1033008"/>
    <lineage>
        <taxon>Eukaryota</taxon>
        <taxon>Fungi</taxon>
        <taxon>Dikarya</taxon>
        <taxon>Basidiomycota</taxon>
        <taxon>Agaricomycotina</taxon>
        <taxon>Agaricomycetes</taxon>
        <taxon>Agaricomycetidae</taxon>
        <taxon>Agaricales</taxon>
        <taxon>Marasmiineae</taxon>
        <taxon>Mycenaceae</taxon>
        <taxon>Mycena</taxon>
    </lineage>
</organism>